<dbReference type="EMBL" id="JACXVP010000001">
    <property type="protein sequence ID" value="KAG5631032.1"/>
    <property type="molecule type" value="Genomic_DNA"/>
</dbReference>
<feature type="domain" description="Putative plant transposon protein" evidence="1">
    <location>
        <begin position="1"/>
        <end position="122"/>
    </location>
</feature>
<dbReference type="InterPro" id="IPR046796">
    <property type="entry name" value="Transposase_32_dom"/>
</dbReference>
<dbReference type="Proteomes" id="UP000824120">
    <property type="component" value="Chromosome 1"/>
</dbReference>
<keyword evidence="3" id="KW-1185">Reference proteome</keyword>
<reference evidence="2 3" key="1">
    <citation type="submission" date="2020-09" db="EMBL/GenBank/DDBJ databases">
        <title>De no assembly of potato wild relative species, Solanum commersonii.</title>
        <authorList>
            <person name="Cho K."/>
        </authorList>
    </citation>
    <scope>NUCLEOTIDE SEQUENCE [LARGE SCALE GENOMIC DNA]</scope>
    <source>
        <strain evidence="2">LZ3.2</strain>
        <tissue evidence="2">Leaf</tissue>
    </source>
</reference>
<dbReference type="AlphaFoldDB" id="A0A9J6B315"/>
<evidence type="ECO:0000259" key="1">
    <source>
        <dbReference type="Pfam" id="PF20167"/>
    </source>
</evidence>
<gene>
    <name evidence="2" type="ORF">H5410_002749</name>
</gene>
<evidence type="ECO:0000313" key="2">
    <source>
        <dbReference type="EMBL" id="KAG5631032.1"/>
    </source>
</evidence>
<evidence type="ECO:0000313" key="3">
    <source>
        <dbReference type="Proteomes" id="UP000824120"/>
    </source>
</evidence>
<dbReference type="Pfam" id="PF20167">
    <property type="entry name" value="Transposase_32"/>
    <property type="match status" value="1"/>
</dbReference>
<accession>A0A9J6B315</accession>
<comment type="caution">
    <text evidence="2">The sequence shown here is derived from an EMBL/GenBank/DDBJ whole genome shotgun (WGS) entry which is preliminary data.</text>
</comment>
<dbReference type="OrthoDB" id="1306244at2759"/>
<organism evidence="2 3">
    <name type="scientific">Solanum commersonii</name>
    <name type="common">Commerson's wild potato</name>
    <name type="synonym">Commerson's nightshade</name>
    <dbReference type="NCBI Taxonomy" id="4109"/>
    <lineage>
        <taxon>Eukaryota</taxon>
        <taxon>Viridiplantae</taxon>
        <taxon>Streptophyta</taxon>
        <taxon>Embryophyta</taxon>
        <taxon>Tracheophyta</taxon>
        <taxon>Spermatophyta</taxon>
        <taxon>Magnoliopsida</taxon>
        <taxon>eudicotyledons</taxon>
        <taxon>Gunneridae</taxon>
        <taxon>Pentapetalae</taxon>
        <taxon>asterids</taxon>
        <taxon>lamiids</taxon>
        <taxon>Solanales</taxon>
        <taxon>Solanaceae</taxon>
        <taxon>Solanoideae</taxon>
        <taxon>Solaneae</taxon>
        <taxon>Solanum</taxon>
    </lineage>
</organism>
<proteinExistence type="predicted"/>
<protein>
    <recommendedName>
        <fullName evidence="1">Putative plant transposon protein domain-containing protein</fullName>
    </recommendedName>
</protein>
<sequence length="123" mass="14012">MVRGKDVGCGSEYINTVLNRPRHSPLPYEGLPIVQSLDELKGWLVPLIFDTTRRWMDAGAPIEKRDLSITARFWFGFISSTKILSQNESILRHLKEACLSSIMSRRRIDLGLLISHEMAMIAK</sequence>
<dbReference type="PANTHER" id="PTHR33180">
    <property type="entry name" value="PHOTOSYSTEM II CP43 REACTION CENTER PROTEIN"/>
    <property type="match status" value="1"/>
</dbReference>
<dbReference type="PANTHER" id="PTHR33180:SF31">
    <property type="entry name" value="POLYPROTEIN PROTEIN"/>
    <property type="match status" value="1"/>
</dbReference>
<name>A0A9J6B315_SOLCO</name>